<feature type="signal peptide" evidence="1">
    <location>
        <begin position="1"/>
        <end position="22"/>
    </location>
</feature>
<gene>
    <name evidence="2" type="ORF">VNO78_02568</name>
</gene>
<sequence length="120" mass="13188">MLVSLHQLGCLISLLILDIVNIHHLQQLEFHSSIRAHVGFAPSVRAYSSSSSPSVGAHVGSTPPHGAFHTTTLDFEHVKHSPLGTSSLSPLGFKHLTLQHIENMVYCLVMMKMHQMVDTN</sequence>
<protein>
    <submittedName>
        <fullName evidence="2">Uncharacterized protein</fullName>
    </submittedName>
</protein>
<proteinExistence type="predicted"/>
<evidence type="ECO:0000313" key="3">
    <source>
        <dbReference type="Proteomes" id="UP001386955"/>
    </source>
</evidence>
<dbReference type="Proteomes" id="UP001386955">
    <property type="component" value="Unassembled WGS sequence"/>
</dbReference>
<dbReference type="AlphaFoldDB" id="A0AAN9XV54"/>
<accession>A0AAN9XV54</accession>
<comment type="caution">
    <text evidence="2">The sequence shown here is derived from an EMBL/GenBank/DDBJ whole genome shotgun (WGS) entry which is preliminary data.</text>
</comment>
<reference evidence="2 3" key="1">
    <citation type="submission" date="2024-01" db="EMBL/GenBank/DDBJ databases">
        <title>The genomes of 5 underutilized Papilionoideae crops provide insights into root nodulation and disease resistanc.</title>
        <authorList>
            <person name="Jiang F."/>
        </authorList>
    </citation>
    <scope>NUCLEOTIDE SEQUENCE [LARGE SCALE GENOMIC DNA]</scope>
    <source>
        <strain evidence="2">DUOXIRENSHENG_FW03</strain>
        <tissue evidence="2">Leaves</tissue>
    </source>
</reference>
<evidence type="ECO:0000313" key="2">
    <source>
        <dbReference type="EMBL" id="KAK7411136.1"/>
    </source>
</evidence>
<keyword evidence="1" id="KW-0732">Signal</keyword>
<keyword evidence="3" id="KW-1185">Reference proteome</keyword>
<name>A0AAN9XV54_PSOTE</name>
<feature type="chain" id="PRO_5042860208" evidence="1">
    <location>
        <begin position="23"/>
        <end position="120"/>
    </location>
</feature>
<dbReference type="EMBL" id="JAYMYS010000001">
    <property type="protein sequence ID" value="KAK7411136.1"/>
    <property type="molecule type" value="Genomic_DNA"/>
</dbReference>
<evidence type="ECO:0000256" key="1">
    <source>
        <dbReference type="SAM" id="SignalP"/>
    </source>
</evidence>
<organism evidence="2 3">
    <name type="scientific">Psophocarpus tetragonolobus</name>
    <name type="common">Winged bean</name>
    <name type="synonym">Dolichos tetragonolobus</name>
    <dbReference type="NCBI Taxonomy" id="3891"/>
    <lineage>
        <taxon>Eukaryota</taxon>
        <taxon>Viridiplantae</taxon>
        <taxon>Streptophyta</taxon>
        <taxon>Embryophyta</taxon>
        <taxon>Tracheophyta</taxon>
        <taxon>Spermatophyta</taxon>
        <taxon>Magnoliopsida</taxon>
        <taxon>eudicotyledons</taxon>
        <taxon>Gunneridae</taxon>
        <taxon>Pentapetalae</taxon>
        <taxon>rosids</taxon>
        <taxon>fabids</taxon>
        <taxon>Fabales</taxon>
        <taxon>Fabaceae</taxon>
        <taxon>Papilionoideae</taxon>
        <taxon>50 kb inversion clade</taxon>
        <taxon>NPAAA clade</taxon>
        <taxon>indigoferoid/millettioid clade</taxon>
        <taxon>Phaseoleae</taxon>
        <taxon>Psophocarpus</taxon>
    </lineage>
</organism>